<dbReference type="EMBL" id="CAXKWB010009208">
    <property type="protein sequence ID" value="CAL4093877.1"/>
    <property type="molecule type" value="Genomic_DNA"/>
</dbReference>
<feature type="non-terminal residue" evidence="1">
    <location>
        <position position="1"/>
    </location>
</feature>
<evidence type="ECO:0000313" key="1">
    <source>
        <dbReference type="EMBL" id="CAL4093877.1"/>
    </source>
</evidence>
<dbReference type="Proteomes" id="UP001497623">
    <property type="component" value="Unassembled WGS sequence"/>
</dbReference>
<proteinExistence type="predicted"/>
<protein>
    <submittedName>
        <fullName evidence="1">Uncharacterized protein</fullName>
    </submittedName>
</protein>
<name>A0AAV2QR94_MEGNR</name>
<dbReference type="AlphaFoldDB" id="A0AAV2QR94"/>
<keyword evidence="2" id="KW-1185">Reference proteome</keyword>
<reference evidence="1 2" key="1">
    <citation type="submission" date="2024-05" db="EMBL/GenBank/DDBJ databases">
        <authorList>
            <person name="Wallberg A."/>
        </authorList>
    </citation>
    <scope>NUCLEOTIDE SEQUENCE [LARGE SCALE GENOMIC DNA]</scope>
</reference>
<sequence>VHGPALGLDSSSIVKSKSMDLIEMRPHEEILEGQMSNKEQENLKIDVRRNKDLSILKAGGGPFITSYEVQEFVKSNLSDSDKVKRLYTEVRFCRDSSVALPKSSNIFRLLRDHKCLSIEEYASNLCIYLDKVQANSVATMQDFHRATNVLLSKM</sequence>
<evidence type="ECO:0000313" key="2">
    <source>
        <dbReference type="Proteomes" id="UP001497623"/>
    </source>
</evidence>
<accession>A0AAV2QR94</accession>
<organism evidence="1 2">
    <name type="scientific">Meganyctiphanes norvegica</name>
    <name type="common">Northern krill</name>
    <name type="synonym">Thysanopoda norvegica</name>
    <dbReference type="NCBI Taxonomy" id="48144"/>
    <lineage>
        <taxon>Eukaryota</taxon>
        <taxon>Metazoa</taxon>
        <taxon>Ecdysozoa</taxon>
        <taxon>Arthropoda</taxon>
        <taxon>Crustacea</taxon>
        <taxon>Multicrustacea</taxon>
        <taxon>Malacostraca</taxon>
        <taxon>Eumalacostraca</taxon>
        <taxon>Eucarida</taxon>
        <taxon>Euphausiacea</taxon>
        <taxon>Euphausiidae</taxon>
        <taxon>Meganyctiphanes</taxon>
    </lineage>
</organism>
<gene>
    <name evidence="1" type="ORF">MNOR_LOCUS14996</name>
</gene>
<comment type="caution">
    <text evidence="1">The sequence shown here is derived from an EMBL/GenBank/DDBJ whole genome shotgun (WGS) entry which is preliminary data.</text>
</comment>